<name>A0AAV7LYK7_PLEWA</name>
<reference evidence="1" key="1">
    <citation type="journal article" date="2022" name="bioRxiv">
        <title>Sequencing and chromosome-scale assembly of the giantPleurodeles waltlgenome.</title>
        <authorList>
            <person name="Brown T."/>
            <person name="Elewa A."/>
            <person name="Iarovenko S."/>
            <person name="Subramanian E."/>
            <person name="Araus A.J."/>
            <person name="Petzold A."/>
            <person name="Susuki M."/>
            <person name="Suzuki K.-i.T."/>
            <person name="Hayashi T."/>
            <person name="Toyoda A."/>
            <person name="Oliveira C."/>
            <person name="Osipova E."/>
            <person name="Leigh N.D."/>
            <person name="Simon A."/>
            <person name="Yun M.H."/>
        </authorList>
    </citation>
    <scope>NUCLEOTIDE SEQUENCE</scope>
    <source>
        <strain evidence="1">20211129_DDA</strain>
        <tissue evidence="1">Liver</tissue>
    </source>
</reference>
<evidence type="ECO:0000313" key="2">
    <source>
        <dbReference type="Proteomes" id="UP001066276"/>
    </source>
</evidence>
<gene>
    <name evidence="1" type="ORF">NDU88_001044</name>
</gene>
<keyword evidence="2" id="KW-1185">Reference proteome</keyword>
<dbReference type="Proteomes" id="UP001066276">
    <property type="component" value="Chromosome 10"/>
</dbReference>
<proteinExistence type="predicted"/>
<sequence>MQVLPSHSLSLHLPLSGGGKVASVLSAGPAYQWGRRTALPVVGLVLSWGDPSVPSLLAVSCVAGTDAPAILKSGGLVNSVTASRYQAQKRSVQSPS</sequence>
<dbReference type="AlphaFoldDB" id="A0AAV7LYK7"/>
<protein>
    <submittedName>
        <fullName evidence="1">Uncharacterized protein</fullName>
    </submittedName>
</protein>
<comment type="caution">
    <text evidence="1">The sequence shown here is derived from an EMBL/GenBank/DDBJ whole genome shotgun (WGS) entry which is preliminary data.</text>
</comment>
<accession>A0AAV7LYK7</accession>
<organism evidence="1 2">
    <name type="scientific">Pleurodeles waltl</name>
    <name type="common">Iberian ribbed newt</name>
    <dbReference type="NCBI Taxonomy" id="8319"/>
    <lineage>
        <taxon>Eukaryota</taxon>
        <taxon>Metazoa</taxon>
        <taxon>Chordata</taxon>
        <taxon>Craniata</taxon>
        <taxon>Vertebrata</taxon>
        <taxon>Euteleostomi</taxon>
        <taxon>Amphibia</taxon>
        <taxon>Batrachia</taxon>
        <taxon>Caudata</taxon>
        <taxon>Salamandroidea</taxon>
        <taxon>Salamandridae</taxon>
        <taxon>Pleurodelinae</taxon>
        <taxon>Pleurodeles</taxon>
    </lineage>
</organism>
<evidence type="ECO:0000313" key="1">
    <source>
        <dbReference type="EMBL" id="KAJ1095894.1"/>
    </source>
</evidence>
<dbReference type="EMBL" id="JANPWB010000014">
    <property type="protein sequence ID" value="KAJ1095894.1"/>
    <property type="molecule type" value="Genomic_DNA"/>
</dbReference>